<keyword evidence="10" id="KW-1185">Reference proteome</keyword>
<keyword evidence="4 7" id="KW-0472">Membrane</keyword>
<name>A0A0D1YH79_9PEZI</name>
<comment type="similarity">
    <text evidence="5">Belongs to the SAT4 family.</text>
</comment>
<dbReference type="PANTHER" id="PTHR33048:SF129">
    <property type="entry name" value="INTEGRAL MEMBRANE PROTEIN-RELATED"/>
    <property type="match status" value="1"/>
</dbReference>
<evidence type="ECO:0000256" key="4">
    <source>
        <dbReference type="ARBA" id="ARBA00023136"/>
    </source>
</evidence>
<feature type="transmembrane region" description="Helical" evidence="7">
    <location>
        <begin position="141"/>
        <end position="164"/>
    </location>
</feature>
<dbReference type="VEuPathDB" id="FungiDB:PV09_08223"/>
<accession>A0A0D1YH79</accession>
<evidence type="ECO:0000313" key="10">
    <source>
        <dbReference type="Proteomes" id="UP000053259"/>
    </source>
</evidence>
<evidence type="ECO:0000256" key="5">
    <source>
        <dbReference type="ARBA" id="ARBA00038359"/>
    </source>
</evidence>
<feature type="region of interest" description="Disordered" evidence="6">
    <location>
        <begin position="312"/>
        <end position="350"/>
    </location>
</feature>
<dbReference type="GO" id="GO:0016020">
    <property type="term" value="C:membrane"/>
    <property type="evidence" value="ECO:0007669"/>
    <property type="project" value="UniProtKB-SubCell"/>
</dbReference>
<gene>
    <name evidence="9" type="ORF">PV09_08223</name>
</gene>
<dbReference type="OrthoDB" id="444631at2759"/>
<feature type="transmembrane region" description="Helical" evidence="7">
    <location>
        <begin position="219"/>
        <end position="241"/>
    </location>
</feature>
<dbReference type="InParanoid" id="A0A0D1YH79"/>
<feature type="transmembrane region" description="Helical" evidence="7">
    <location>
        <begin position="184"/>
        <end position="207"/>
    </location>
</feature>
<feature type="compositionally biased region" description="Basic and acidic residues" evidence="6">
    <location>
        <begin position="324"/>
        <end position="335"/>
    </location>
</feature>
<evidence type="ECO:0000313" key="9">
    <source>
        <dbReference type="EMBL" id="KIW00182.1"/>
    </source>
</evidence>
<feature type="transmembrane region" description="Helical" evidence="7">
    <location>
        <begin position="28"/>
        <end position="50"/>
    </location>
</feature>
<feature type="domain" description="Rhodopsin" evidence="8">
    <location>
        <begin position="46"/>
        <end position="283"/>
    </location>
</feature>
<feature type="transmembrane region" description="Helical" evidence="7">
    <location>
        <begin position="253"/>
        <end position="278"/>
    </location>
</feature>
<sequence>MVREVPPADVQAKWPPRNSVNPVTAGPALNVISILFCVLAYIVVALRIYVRGWLLRSFGVDDWLILICLLPALALAVASFMCTSYGWGIHVWDQKPEWYSPSELLSWIIQLMYICNMFLTKVALLVSYLRFSRPGKFRLSVYAAIVVVTSWFIGSMITTIFECIPVQNFWLQRTYKGCPMNDDARLLACVLINIFTDFVVCLMPLRIVWQVKIATREKVVLYVLLSLGLVASIASIVRTIVMDKAITTFDITWWGYSVWIWTCIECDLAIICASVPCLRPLSKKFFFFLKTSSYGTRSGGSNAAETHRMDDFSKRSRRSVQEIGVRDEKHPEGRVGRLPSVIAESEESLV</sequence>
<keyword evidence="3 7" id="KW-1133">Transmembrane helix</keyword>
<evidence type="ECO:0000256" key="7">
    <source>
        <dbReference type="SAM" id="Phobius"/>
    </source>
</evidence>
<protein>
    <recommendedName>
        <fullName evidence="8">Rhodopsin domain-containing protein</fullName>
    </recommendedName>
</protein>
<comment type="subcellular location">
    <subcellularLocation>
        <location evidence="1">Membrane</location>
        <topology evidence="1">Multi-pass membrane protein</topology>
    </subcellularLocation>
</comment>
<evidence type="ECO:0000256" key="2">
    <source>
        <dbReference type="ARBA" id="ARBA00022692"/>
    </source>
</evidence>
<evidence type="ECO:0000256" key="6">
    <source>
        <dbReference type="SAM" id="MobiDB-lite"/>
    </source>
</evidence>
<dbReference type="Pfam" id="PF20684">
    <property type="entry name" value="Fung_rhodopsin"/>
    <property type="match status" value="1"/>
</dbReference>
<evidence type="ECO:0000256" key="1">
    <source>
        <dbReference type="ARBA" id="ARBA00004141"/>
    </source>
</evidence>
<dbReference type="STRING" id="253628.A0A0D1YH79"/>
<dbReference type="Proteomes" id="UP000053259">
    <property type="component" value="Unassembled WGS sequence"/>
</dbReference>
<dbReference type="HOGENOM" id="CLU_028200_25_4_1"/>
<dbReference type="InterPro" id="IPR052337">
    <property type="entry name" value="SAT4-like"/>
</dbReference>
<dbReference type="InterPro" id="IPR049326">
    <property type="entry name" value="Rhodopsin_dom_fungi"/>
</dbReference>
<dbReference type="GeneID" id="27316196"/>
<organism evidence="9 10">
    <name type="scientific">Verruconis gallopava</name>
    <dbReference type="NCBI Taxonomy" id="253628"/>
    <lineage>
        <taxon>Eukaryota</taxon>
        <taxon>Fungi</taxon>
        <taxon>Dikarya</taxon>
        <taxon>Ascomycota</taxon>
        <taxon>Pezizomycotina</taxon>
        <taxon>Dothideomycetes</taxon>
        <taxon>Pleosporomycetidae</taxon>
        <taxon>Venturiales</taxon>
        <taxon>Sympoventuriaceae</taxon>
        <taxon>Verruconis</taxon>
    </lineage>
</organism>
<evidence type="ECO:0000256" key="3">
    <source>
        <dbReference type="ARBA" id="ARBA00022989"/>
    </source>
</evidence>
<reference evidence="9 10" key="1">
    <citation type="submission" date="2015-01" db="EMBL/GenBank/DDBJ databases">
        <title>The Genome Sequence of Ochroconis gallopava CBS43764.</title>
        <authorList>
            <consortium name="The Broad Institute Genomics Platform"/>
            <person name="Cuomo C."/>
            <person name="de Hoog S."/>
            <person name="Gorbushina A."/>
            <person name="Stielow B."/>
            <person name="Teixiera M."/>
            <person name="Abouelleil A."/>
            <person name="Chapman S.B."/>
            <person name="Priest M."/>
            <person name="Young S.K."/>
            <person name="Wortman J."/>
            <person name="Nusbaum C."/>
            <person name="Birren B."/>
        </authorList>
    </citation>
    <scope>NUCLEOTIDE SEQUENCE [LARGE SCALE GENOMIC DNA]</scope>
    <source>
        <strain evidence="9 10">CBS 43764</strain>
    </source>
</reference>
<keyword evidence="2 7" id="KW-0812">Transmembrane</keyword>
<evidence type="ECO:0000259" key="8">
    <source>
        <dbReference type="Pfam" id="PF20684"/>
    </source>
</evidence>
<dbReference type="EMBL" id="KN847566">
    <property type="protein sequence ID" value="KIW00182.1"/>
    <property type="molecule type" value="Genomic_DNA"/>
</dbReference>
<dbReference type="AlphaFoldDB" id="A0A0D1YH79"/>
<feature type="transmembrane region" description="Helical" evidence="7">
    <location>
        <begin position="62"/>
        <end position="87"/>
    </location>
</feature>
<proteinExistence type="inferred from homology"/>
<feature type="transmembrane region" description="Helical" evidence="7">
    <location>
        <begin position="107"/>
        <end position="129"/>
    </location>
</feature>
<dbReference type="RefSeq" id="XP_016210051.1">
    <property type="nucleotide sequence ID" value="XM_016362086.1"/>
</dbReference>
<dbReference type="PANTHER" id="PTHR33048">
    <property type="entry name" value="PTH11-LIKE INTEGRAL MEMBRANE PROTEIN (AFU_ORTHOLOGUE AFUA_5G11245)"/>
    <property type="match status" value="1"/>
</dbReference>